<reference evidence="2 3" key="1">
    <citation type="submission" date="2020-04" db="EMBL/GenBank/DDBJ databases">
        <title>MicrobeNet Type strains.</title>
        <authorList>
            <person name="Nicholson A.C."/>
        </authorList>
    </citation>
    <scope>NUCLEOTIDE SEQUENCE [LARGE SCALE GENOMIC DNA]</scope>
    <source>
        <strain evidence="2 3">DSM 44445</strain>
    </source>
</reference>
<dbReference type="InterPro" id="IPR016032">
    <property type="entry name" value="Sig_transdc_resp-reg_C-effctor"/>
</dbReference>
<protein>
    <submittedName>
        <fullName evidence="2">LuxR family transcriptional regulator</fullName>
    </submittedName>
</protein>
<dbReference type="PANTHER" id="PTHR47691:SF3">
    <property type="entry name" value="HTH-TYPE TRANSCRIPTIONAL REGULATOR RV0890C-RELATED"/>
    <property type="match status" value="1"/>
</dbReference>
<dbReference type="InterPro" id="IPR027417">
    <property type="entry name" value="P-loop_NTPase"/>
</dbReference>
<gene>
    <name evidence="2" type="ORF">HGA07_21290</name>
</gene>
<dbReference type="InterPro" id="IPR036388">
    <property type="entry name" value="WH-like_DNA-bd_sf"/>
</dbReference>
<name>A0A7X6RJF3_9NOCA</name>
<dbReference type="GO" id="GO:0006355">
    <property type="term" value="P:regulation of DNA-templated transcription"/>
    <property type="evidence" value="ECO:0007669"/>
    <property type="project" value="InterPro"/>
</dbReference>
<organism evidence="2 3">
    <name type="scientific">Nocardia veterana</name>
    <dbReference type="NCBI Taxonomy" id="132249"/>
    <lineage>
        <taxon>Bacteria</taxon>
        <taxon>Bacillati</taxon>
        <taxon>Actinomycetota</taxon>
        <taxon>Actinomycetes</taxon>
        <taxon>Mycobacteriales</taxon>
        <taxon>Nocardiaceae</taxon>
        <taxon>Nocardia</taxon>
    </lineage>
</organism>
<dbReference type="Gene3D" id="1.10.10.10">
    <property type="entry name" value="Winged helix-like DNA-binding domain superfamily/Winged helix DNA-binding domain"/>
    <property type="match status" value="1"/>
</dbReference>
<feature type="domain" description="HTH luxR-type" evidence="1">
    <location>
        <begin position="775"/>
        <end position="832"/>
    </location>
</feature>
<dbReference type="Gene3D" id="3.40.50.300">
    <property type="entry name" value="P-loop containing nucleotide triphosphate hydrolases"/>
    <property type="match status" value="1"/>
</dbReference>
<comment type="caution">
    <text evidence="2">The sequence shown here is derived from an EMBL/GenBank/DDBJ whole genome shotgun (WGS) entry which is preliminary data.</text>
</comment>
<accession>A0A7X6RJF3</accession>
<evidence type="ECO:0000313" key="2">
    <source>
        <dbReference type="EMBL" id="NKY88146.1"/>
    </source>
</evidence>
<dbReference type="EMBL" id="JAAXPE010000026">
    <property type="protein sequence ID" value="NKY88146.1"/>
    <property type="molecule type" value="Genomic_DNA"/>
</dbReference>
<proteinExistence type="predicted"/>
<dbReference type="Pfam" id="PF00196">
    <property type="entry name" value="GerE"/>
    <property type="match status" value="1"/>
</dbReference>
<evidence type="ECO:0000259" key="1">
    <source>
        <dbReference type="SMART" id="SM00421"/>
    </source>
</evidence>
<dbReference type="SUPFAM" id="SSF46894">
    <property type="entry name" value="C-terminal effector domain of the bipartite response regulators"/>
    <property type="match status" value="1"/>
</dbReference>
<keyword evidence="3" id="KW-1185">Reference proteome</keyword>
<dbReference type="PANTHER" id="PTHR47691">
    <property type="entry name" value="REGULATOR-RELATED"/>
    <property type="match status" value="1"/>
</dbReference>
<dbReference type="Proteomes" id="UP000523447">
    <property type="component" value="Unassembled WGS sequence"/>
</dbReference>
<dbReference type="InterPro" id="IPR000792">
    <property type="entry name" value="Tscrpt_reg_LuxR_C"/>
</dbReference>
<dbReference type="RefSeq" id="WP_040724114.1">
    <property type="nucleotide sequence ID" value="NZ_CAWPHS010000019.1"/>
</dbReference>
<sequence length="854" mass="92861">MVAHRLPDSGIFPATAGDFVGRERELNRIATSFLSGTRLITLIGSGGIGKTRLAAEAVYRFYKARRVEAYWVRLARLPAGSDATAVADEFAHAVIDVDFSDRSTWAALVETLTRTDGAHRTIQTILVVDNCEHVLDGAARVITGLLDAVPGLTVLATSRERIGWVDEQLVPVRALSHEQALTLFRARAELTGHPVEGEEDTAIAGSICRHLHNHPLYIRLAAARLTRQSLAMILCDLSGEEGDRRLRWSTGPRFGADERHRRIHDVIAWSFELCRDDERLLFERLAVFAAGYDDNPEDSRATGHDVGAELEAITAVCSDGDGSGIAPEAVEGLLERLVDQSLVTMHRTPTAIRYSLLETLRMFAAQRLRARSDGNEWARLSAAHRRYYRDRTVRAASEWFGPAEQQVLNWARAAWDNLLTAMDSSLATPGESAIGLEIAVGLIALRLPFFTGSLRECRRWALRTVAATRQLDPQPAELQTAALALTAWVTMCQGVHDEAARLLEECVMVCVSDEQALAEWRRDPVADQGLPAPVDFARGAQLLFAGDPRSVPVLGRAREKFGDSGDDGSAAMSELFRALAAGLLGSASQALEIARAYLDRAGRSGAAWTQSWAELAWMVALIKHGDPHEALSVGRTTLTNQLAMGDRWGAIWAVHFRMWALARVIEDTGADCGSQPSAPVLRVASEIAALAGGARTVRRQLGVNIGNLGPFATETEAAVTIARRALGDKAFAAAEREGSMLRVESAEVARLALGTLPLNSLSVDHPIRRNRPSRWSELSAAERDVAVLAAAGWANTAIAASRGSSFKTVNAQVASIFTKLQINSRDDILAFVPAEARDEVADAAARKPQRRRAR</sequence>
<dbReference type="SMART" id="SM00421">
    <property type="entry name" value="HTH_LUXR"/>
    <property type="match status" value="1"/>
</dbReference>
<dbReference type="GO" id="GO:0003677">
    <property type="term" value="F:DNA binding"/>
    <property type="evidence" value="ECO:0007669"/>
    <property type="project" value="InterPro"/>
</dbReference>
<evidence type="ECO:0000313" key="3">
    <source>
        <dbReference type="Proteomes" id="UP000523447"/>
    </source>
</evidence>
<dbReference type="AlphaFoldDB" id="A0A7X6RJF3"/>
<dbReference type="SUPFAM" id="SSF52540">
    <property type="entry name" value="P-loop containing nucleoside triphosphate hydrolases"/>
    <property type="match status" value="1"/>
</dbReference>